<dbReference type="EMBL" id="SOZD01000007">
    <property type="protein sequence ID" value="TFF19101.1"/>
    <property type="molecule type" value="Genomic_DNA"/>
</dbReference>
<dbReference type="InterPro" id="IPR011990">
    <property type="entry name" value="TPR-like_helical_dom_sf"/>
</dbReference>
<comment type="caution">
    <text evidence="3">The sequence shown here is derived from an EMBL/GenBank/DDBJ whole genome shotgun (WGS) entry which is preliminary data.</text>
</comment>
<evidence type="ECO:0000256" key="1">
    <source>
        <dbReference type="SAM" id="MobiDB-lite"/>
    </source>
</evidence>
<dbReference type="Pfam" id="PF08238">
    <property type="entry name" value="Sel1"/>
    <property type="match status" value="7"/>
</dbReference>
<dbReference type="Gene3D" id="1.25.40.10">
    <property type="entry name" value="Tetratricopeptide repeat domain"/>
    <property type="match status" value="2"/>
</dbReference>
<feature type="compositionally biased region" description="Basic and acidic residues" evidence="1">
    <location>
        <begin position="420"/>
        <end position="430"/>
    </location>
</feature>
<dbReference type="InterPro" id="IPR050767">
    <property type="entry name" value="Sel1_AlgK"/>
</dbReference>
<keyword evidence="2" id="KW-0732">Signal</keyword>
<reference evidence="3 4" key="1">
    <citation type="submission" date="2019-03" db="EMBL/GenBank/DDBJ databases">
        <title>Jiella endophytica sp. nov., a novel endophytic bacterium isolated from root of Ficus microcarpa Linn. f.</title>
        <authorList>
            <person name="Tuo L."/>
        </authorList>
    </citation>
    <scope>NUCLEOTIDE SEQUENCE [LARGE SCALE GENOMIC DNA]</scope>
    <source>
        <strain evidence="3 4">CBS5Q-3</strain>
    </source>
</reference>
<proteinExistence type="predicted"/>
<dbReference type="SUPFAM" id="SSF81901">
    <property type="entry name" value="HCP-like"/>
    <property type="match status" value="2"/>
</dbReference>
<dbReference type="InterPro" id="IPR006597">
    <property type="entry name" value="Sel1-like"/>
</dbReference>
<feature type="region of interest" description="Disordered" evidence="1">
    <location>
        <begin position="400"/>
        <end position="430"/>
    </location>
</feature>
<dbReference type="OrthoDB" id="9816559at2"/>
<protein>
    <submittedName>
        <fullName evidence="3">Sel1 repeat family protein</fullName>
    </submittedName>
</protein>
<feature type="signal peptide" evidence="2">
    <location>
        <begin position="1"/>
        <end position="43"/>
    </location>
</feature>
<evidence type="ECO:0000256" key="2">
    <source>
        <dbReference type="SAM" id="SignalP"/>
    </source>
</evidence>
<name>A0A4Y8RBY0_9HYPH</name>
<feature type="region of interest" description="Disordered" evidence="1">
    <location>
        <begin position="42"/>
        <end position="72"/>
    </location>
</feature>
<evidence type="ECO:0000313" key="4">
    <source>
        <dbReference type="Proteomes" id="UP000298179"/>
    </source>
</evidence>
<keyword evidence="4" id="KW-1185">Reference proteome</keyword>
<organism evidence="3 4">
    <name type="scientific">Jiella endophytica</name>
    <dbReference type="NCBI Taxonomy" id="2558362"/>
    <lineage>
        <taxon>Bacteria</taxon>
        <taxon>Pseudomonadati</taxon>
        <taxon>Pseudomonadota</taxon>
        <taxon>Alphaproteobacteria</taxon>
        <taxon>Hyphomicrobiales</taxon>
        <taxon>Aurantimonadaceae</taxon>
        <taxon>Jiella</taxon>
    </lineage>
</organism>
<dbReference type="Proteomes" id="UP000298179">
    <property type="component" value="Unassembled WGS sequence"/>
</dbReference>
<accession>A0A4Y8RBY0</accession>
<gene>
    <name evidence="3" type="ORF">E3C22_20220</name>
</gene>
<evidence type="ECO:0000313" key="3">
    <source>
        <dbReference type="EMBL" id="TFF19101.1"/>
    </source>
</evidence>
<dbReference type="PANTHER" id="PTHR11102">
    <property type="entry name" value="SEL-1-LIKE PROTEIN"/>
    <property type="match status" value="1"/>
</dbReference>
<feature type="chain" id="PRO_5021393047" evidence="2">
    <location>
        <begin position="44"/>
        <end position="430"/>
    </location>
</feature>
<dbReference type="AlphaFoldDB" id="A0A4Y8RBY0"/>
<dbReference type="PANTHER" id="PTHR11102:SF160">
    <property type="entry name" value="ERAD-ASSOCIATED E3 UBIQUITIN-PROTEIN LIGASE COMPONENT HRD3"/>
    <property type="match status" value="1"/>
</dbReference>
<sequence>MSLHTHCYAAFRRRFARGSRGWQAVAAAGVLAVALVAGPGAHAQPAQSPAGTAPPSKSLPEQGAESRSGAASTPKIDAAALKSACLAAIAAARSDRRGLPDAVTRCQDAVHAAPEDIELTFDYGQILSDALVFDELAVLQFRRAAEKGHAGAENALGIALVNGRGVEADPAEGVRWIGKAAEQGLADAQNNLGSIHAAGIGVPKDLATAAAWFRKAAEAGDAQGAYNVAEAYAYGEGLAQDWPSAIAWYEKASGQGMARADYRLSRIFAEGLGIAADPARGFASLQKAAEGGYPPAAFDLGEAYRIGNGVAVDAAEATRWYRLAATRGHAAAQFFLALGLAQESQFAESAEWLGRAAEQGHPDAQYMMGLFLAEGLGGGAPDPDKAVEWYRKAAAQGQRDAITALETSSADGEPAGDAAKPSEADPPEAK</sequence>
<dbReference type="SMART" id="SM00671">
    <property type="entry name" value="SEL1"/>
    <property type="match status" value="7"/>
</dbReference>